<feature type="transmembrane region" description="Helical" evidence="2">
    <location>
        <begin position="128"/>
        <end position="148"/>
    </location>
</feature>
<feature type="transmembrane region" description="Helical" evidence="2">
    <location>
        <begin position="90"/>
        <end position="122"/>
    </location>
</feature>
<dbReference type="EMBL" id="AOIM01000041">
    <property type="protein sequence ID" value="ELY87839.1"/>
    <property type="molecule type" value="Genomic_DNA"/>
</dbReference>
<feature type="transmembrane region" description="Helical" evidence="2">
    <location>
        <begin position="160"/>
        <end position="181"/>
    </location>
</feature>
<gene>
    <name evidence="3" type="ORF">C483_18118</name>
</gene>
<keyword evidence="2" id="KW-1133">Transmembrane helix</keyword>
<feature type="compositionally biased region" description="Basic and acidic residues" evidence="1">
    <location>
        <begin position="45"/>
        <end position="59"/>
    </location>
</feature>
<protein>
    <submittedName>
        <fullName evidence="3">Uncharacterized protein</fullName>
    </submittedName>
</protein>
<keyword evidence="2" id="KW-0472">Membrane</keyword>
<evidence type="ECO:0000313" key="4">
    <source>
        <dbReference type="Proteomes" id="UP000011519"/>
    </source>
</evidence>
<evidence type="ECO:0000256" key="1">
    <source>
        <dbReference type="SAM" id="MobiDB-lite"/>
    </source>
</evidence>
<keyword evidence="2" id="KW-0812">Transmembrane</keyword>
<feature type="region of interest" description="Disordered" evidence="1">
    <location>
        <begin position="1"/>
        <end position="72"/>
    </location>
</feature>
<dbReference type="RefSeq" id="WP_006654752.1">
    <property type="nucleotide sequence ID" value="NZ_AOIM01000041.1"/>
</dbReference>
<dbReference type="OrthoDB" id="206232at2157"/>
<name>L9ZN84_9EURY</name>
<dbReference type="STRING" id="1227493.C483_18118"/>
<dbReference type="AlphaFoldDB" id="L9ZN84"/>
<feature type="compositionally biased region" description="Acidic residues" evidence="1">
    <location>
        <begin position="29"/>
        <end position="44"/>
    </location>
</feature>
<comment type="caution">
    <text evidence="3">The sequence shown here is derived from an EMBL/GenBank/DDBJ whole genome shotgun (WGS) entry which is preliminary data.</text>
</comment>
<reference evidence="3 4" key="1">
    <citation type="journal article" date="2014" name="PLoS Genet.">
        <title>Phylogenetically driven sequencing of extremely halophilic archaea reveals strategies for static and dynamic osmo-response.</title>
        <authorList>
            <person name="Becker E.A."/>
            <person name="Seitzer P.M."/>
            <person name="Tritt A."/>
            <person name="Larsen D."/>
            <person name="Krusor M."/>
            <person name="Yao A.I."/>
            <person name="Wu D."/>
            <person name="Madern D."/>
            <person name="Eisen J.A."/>
            <person name="Darling A.E."/>
            <person name="Facciotti M.T."/>
        </authorList>
    </citation>
    <scope>NUCLEOTIDE SEQUENCE [LARGE SCALE GENOMIC DNA]</scope>
    <source>
        <strain evidence="3 4">JCM 10989</strain>
    </source>
</reference>
<evidence type="ECO:0000256" key="2">
    <source>
        <dbReference type="SAM" id="Phobius"/>
    </source>
</evidence>
<evidence type="ECO:0000313" key="3">
    <source>
        <dbReference type="EMBL" id="ELY87839.1"/>
    </source>
</evidence>
<sequence length="182" mass="18675">MTSHADGDDSGSENEDRNQNSGSGPTLESESESESESEPGPDSEPDSKDGPRPESDPTLDRTTSTLGGDGIPAAVEQELKSVRSEPRRRAVALVLAAGLGVVFAWLHWIGLVIGGALVGLVSTTFRRALVTAVGFGLVVLGLFVISLGGATAQVLEMAPIVYLTVGAAIGLPVLGSLVRGIV</sequence>
<proteinExistence type="predicted"/>
<dbReference type="PATRIC" id="fig|1227493.4.peg.3644"/>
<organism evidence="3 4">
    <name type="scientific">Natrialba hulunbeirensis JCM 10989</name>
    <dbReference type="NCBI Taxonomy" id="1227493"/>
    <lineage>
        <taxon>Archaea</taxon>
        <taxon>Methanobacteriati</taxon>
        <taxon>Methanobacteriota</taxon>
        <taxon>Stenosarchaea group</taxon>
        <taxon>Halobacteria</taxon>
        <taxon>Halobacteriales</taxon>
        <taxon>Natrialbaceae</taxon>
        <taxon>Natrialba</taxon>
    </lineage>
</organism>
<dbReference type="Proteomes" id="UP000011519">
    <property type="component" value="Unassembled WGS sequence"/>
</dbReference>
<accession>L9ZN84</accession>
<keyword evidence="4" id="KW-1185">Reference proteome</keyword>